<feature type="region of interest" description="Disordered" evidence="1">
    <location>
        <begin position="27"/>
        <end position="52"/>
    </location>
</feature>
<evidence type="ECO:0000256" key="1">
    <source>
        <dbReference type="SAM" id="MobiDB-lite"/>
    </source>
</evidence>
<evidence type="ECO:0000313" key="2">
    <source>
        <dbReference type="EMBL" id="WNH53871.1"/>
    </source>
</evidence>
<reference evidence="2 3" key="1">
    <citation type="submission" date="2022-12" db="EMBL/GenBank/DDBJ databases">
        <title>Two new species, Stenotrophomonas aracearum and Stenotrophomonas oahuensis, isolated from Anthurium (Araceae family) in Hawaii.</title>
        <authorList>
            <person name="Chunag S.C."/>
            <person name="Dobhal S."/>
            <person name="Alvarez A."/>
            <person name="Arif M."/>
        </authorList>
    </citation>
    <scope>NUCLEOTIDE SEQUENCE [LARGE SCALE GENOMIC DNA]</scope>
    <source>
        <strain evidence="2 3">A5586</strain>
    </source>
</reference>
<proteinExistence type="predicted"/>
<accession>A0ABY9YSL5</accession>
<sequence>MKLHLPSSLLASVLLLSACGEKSEEKPAVAAGEASTASNSEPTAPVVAKDATTSVSNAANVSDAKLRAYVCNAADPSCRA</sequence>
<dbReference type="Proteomes" id="UP001302072">
    <property type="component" value="Chromosome"/>
</dbReference>
<dbReference type="EMBL" id="CP115541">
    <property type="protein sequence ID" value="WNH53871.1"/>
    <property type="molecule type" value="Genomic_DNA"/>
</dbReference>
<dbReference type="RefSeq" id="WP_311193001.1">
    <property type="nucleotide sequence ID" value="NZ_CP115541.1"/>
</dbReference>
<dbReference type="PROSITE" id="PS51257">
    <property type="entry name" value="PROKAR_LIPOPROTEIN"/>
    <property type="match status" value="1"/>
</dbReference>
<keyword evidence="3" id="KW-1185">Reference proteome</keyword>
<protein>
    <submittedName>
        <fullName evidence="2">Uncharacterized protein</fullName>
    </submittedName>
</protein>
<name>A0ABY9YSL5_9GAMM</name>
<gene>
    <name evidence="2" type="ORF">PDM29_06210</name>
</gene>
<evidence type="ECO:0000313" key="3">
    <source>
        <dbReference type="Proteomes" id="UP001302072"/>
    </source>
</evidence>
<organism evidence="2 3">
    <name type="scientific">Stenotrophomonas oahuensis</name>
    <dbReference type="NCBI Taxonomy" id="3003271"/>
    <lineage>
        <taxon>Bacteria</taxon>
        <taxon>Pseudomonadati</taxon>
        <taxon>Pseudomonadota</taxon>
        <taxon>Gammaproteobacteria</taxon>
        <taxon>Lysobacterales</taxon>
        <taxon>Lysobacteraceae</taxon>
        <taxon>Stenotrophomonas</taxon>
    </lineage>
</organism>